<dbReference type="SUPFAM" id="SSF52540">
    <property type="entry name" value="P-loop containing nucleoside triphosphate hydrolases"/>
    <property type="match status" value="1"/>
</dbReference>
<keyword evidence="6" id="KW-1185">Reference proteome</keyword>
<comment type="caution">
    <text evidence="5">The sequence shown here is derived from an EMBL/GenBank/DDBJ whole genome shotgun (WGS) entry which is preliminary data.</text>
</comment>
<keyword evidence="3 5" id="KW-0067">ATP-binding</keyword>
<sequence length="275" mass="30244">MNAHPSDLLHDTSLIDIDDASVMRGDRLVLERFSLRIGAGEHTAILGANGAGKSTLVRLVTRELYPLARGDGRAAMRVFGRDRWQVSELRGLLGIVSPSLQQDCTGDATLEVTEAVLSNFFAAQRLGLDHRVTAAMRERANEALVQAGASHLVGRHMASLSTGEARRVLIARALVHRPRALLLDEPCAGLDLASRRQFLESLRELARHGTTLLLVTHHIEEILPEIRHVVLLRDGRLLRHGDKDEVLTDAALSDTFGMPVKVRRTGDYYSAHIEG</sequence>
<dbReference type="PANTHER" id="PTHR43553:SF3">
    <property type="entry name" value="ABC TRANSPORTER ATP-BINDING PROTEIN MODF"/>
    <property type="match status" value="1"/>
</dbReference>
<dbReference type="EMBL" id="QQSY01000001">
    <property type="protein sequence ID" value="RDJ00554.1"/>
    <property type="molecule type" value="Genomic_DNA"/>
</dbReference>
<dbReference type="PANTHER" id="PTHR43553">
    <property type="entry name" value="HEAVY METAL TRANSPORTER"/>
    <property type="match status" value="1"/>
</dbReference>
<evidence type="ECO:0000259" key="4">
    <source>
        <dbReference type="PROSITE" id="PS50893"/>
    </source>
</evidence>
<dbReference type="InterPro" id="IPR003593">
    <property type="entry name" value="AAA+_ATPase"/>
</dbReference>
<dbReference type="SMART" id="SM00382">
    <property type="entry name" value="AAA"/>
    <property type="match status" value="1"/>
</dbReference>
<organism evidence="5 6">
    <name type="scientific">Dyella solisilvae</name>
    <dbReference type="NCBI Taxonomy" id="1920168"/>
    <lineage>
        <taxon>Bacteria</taxon>
        <taxon>Pseudomonadati</taxon>
        <taxon>Pseudomonadota</taxon>
        <taxon>Gammaproteobacteria</taxon>
        <taxon>Lysobacterales</taxon>
        <taxon>Rhodanobacteraceae</taxon>
        <taxon>Dyella</taxon>
    </lineage>
</organism>
<evidence type="ECO:0000256" key="2">
    <source>
        <dbReference type="ARBA" id="ARBA00022741"/>
    </source>
</evidence>
<dbReference type="InterPro" id="IPR003439">
    <property type="entry name" value="ABC_transporter-like_ATP-bd"/>
</dbReference>
<dbReference type="InterPro" id="IPR027417">
    <property type="entry name" value="P-loop_NTPase"/>
</dbReference>
<dbReference type="InterPro" id="IPR050095">
    <property type="entry name" value="ECF_ABC_transporter_ATP-bd"/>
</dbReference>
<keyword evidence="2" id="KW-0547">Nucleotide-binding</keyword>
<feature type="domain" description="ABC transporter" evidence="4">
    <location>
        <begin position="15"/>
        <end position="259"/>
    </location>
</feature>
<dbReference type="AlphaFoldDB" id="A0A370KD24"/>
<protein>
    <submittedName>
        <fullName evidence="5">ATP-binding cassette domain-containing protein</fullName>
    </submittedName>
</protein>
<dbReference type="Gene3D" id="3.40.50.300">
    <property type="entry name" value="P-loop containing nucleotide triphosphate hydrolases"/>
    <property type="match status" value="1"/>
</dbReference>
<evidence type="ECO:0000313" key="5">
    <source>
        <dbReference type="EMBL" id="RDJ00554.1"/>
    </source>
</evidence>
<proteinExistence type="predicted"/>
<dbReference type="GO" id="GO:0005524">
    <property type="term" value="F:ATP binding"/>
    <property type="evidence" value="ECO:0007669"/>
    <property type="project" value="UniProtKB-KW"/>
</dbReference>
<evidence type="ECO:0000313" key="6">
    <source>
        <dbReference type="Proteomes" id="UP000254711"/>
    </source>
</evidence>
<gene>
    <name evidence="5" type="ORF">DVT68_07130</name>
</gene>
<dbReference type="Proteomes" id="UP000254711">
    <property type="component" value="Unassembled WGS sequence"/>
</dbReference>
<dbReference type="GO" id="GO:0043190">
    <property type="term" value="C:ATP-binding cassette (ABC) transporter complex"/>
    <property type="evidence" value="ECO:0007669"/>
    <property type="project" value="TreeGrafter"/>
</dbReference>
<keyword evidence="1" id="KW-0813">Transport</keyword>
<evidence type="ECO:0000256" key="1">
    <source>
        <dbReference type="ARBA" id="ARBA00022448"/>
    </source>
</evidence>
<dbReference type="PROSITE" id="PS50893">
    <property type="entry name" value="ABC_TRANSPORTER_2"/>
    <property type="match status" value="1"/>
</dbReference>
<evidence type="ECO:0000256" key="3">
    <source>
        <dbReference type="ARBA" id="ARBA00022840"/>
    </source>
</evidence>
<dbReference type="RefSeq" id="WP_114824278.1">
    <property type="nucleotide sequence ID" value="NZ_QQSY01000001.1"/>
</dbReference>
<dbReference type="OrthoDB" id="9805029at2"/>
<reference evidence="5 6" key="1">
    <citation type="submission" date="2018-07" db="EMBL/GenBank/DDBJ databases">
        <title>Dyella solisilvae sp. nov., isolated from the pine and broad-leaved mixed forest soil.</title>
        <authorList>
            <person name="Gao Z."/>
            <person name="Qiu L."/>
        </authorList>
    </citation>
    <scope>NUCLEOTIDE SEQUENCE [LARGE SCALE GENOMIC DNA]</scope>
    <source>
        <strain evidence="5 6">DHG54</strain>
    </source>
</reference>
<accession>A0A370KD24</accession>
<dbReference type="Pfam" id="PF00005">
    <property type="entry name" value="ABC_tran"/>
    <property type="match status" value="1"/>
</dbReference>
<dbReference type="GO" id="GO:0016887">
    <property type="term" value="F:ATP hydrolysis activity"/>
    <property type="evidence" value="ECO:0007669"/>
    <property type="project" value="InterPro"/>
</dbReference>
<dbReference type="GO" id="GO:0042626">
    <property type="term" value="F:ATPase-coupled transmembrane transporter activity"/>
    <property type="evidence" value="ECO:0007669"/>
    <property type="project" value="TreeGrafter"/>
</dbReference>
<name>A0A370KD24_9GAMM</name>